<dbReference type="RefSeq" id="XP_016226372.1">
    <property type="nucleotide sequence ID" value="XM_016366854.1"/>
</dbReference>
<dbReference type="InterPro" id="IPR019194">
    <property type="entry name" value="Tscrpt_elong_fac_Eaf_N"/>
</dbReference>
<feature type="compositionally biased region" description="Polar residues" evidence="1">
    <location>
        <begin position="196"/>
        <end position="214"/>
    </location>
</feature>
<dbReference type="HOGENOM" id="CLU_041443_0_0_1"/>
<feature type="compositionally biased region" description="Polar residues" evidence="1">
    <location>
        <begin position="84"/>
        <end position="101"/>
    </location>
</feature>
<reference evidence="3 4" key="1">
    <citation type="submission" date="2015-01" db="EMBL/GenBank/DDBJ databases">
        <title>The Genome Sequence of Exophiala mesophila CBS40295.</title>
        <authorList>
            <consortium name="The Broad Institute Genomics Platform"/>
            <person name="Cuomo C."/>
            <person name="de Hoog S."/>
            <person name="Gorbushina A."/>
            <person name="Stielow B."/>
            <person name="Teixiera M."/>
            <person name="Abouelleil A."/>
            <person name="Chapman S.B."/>
            <person name="Priest M."/>
            <person name="Young S.K."/>
            <person name="Wortman J."/>
            <person name="Nusbaum C."/>
            <person name="Birren B."/>
        </authorList>
    </citation>
    <scope>NUCLEOTIDE SEQUENCE [LARGE SCALE GENOMIC DNA]</scope>
    <source>
        <strain evidence="3 4">CBS 40295</strain>
    </source>
</reference>
<dbReference type="Pfam" id="PF09816">
    <property type="entry name" value="EAF"/>
    <property type="match status" value="1"/>
</dbReference>
<feature type="compositionally biased region" description="Gly residues" evidence="1">
    <location>
        <begin position="382"/>
        <end position="398"/>
    </location>
</feature>
<dbReference type="Proteomes" id="UP000054302">
    <property type="component" value="Unassembled WGS sequence"/>
</dbReference>
<evidence type="ECO:0000259" key="2">
    <source>
        <dbReference type="Pfam" id="PF09816"/>
    </source>
</evidence>
<sequence>MASPAMHPTRPNGWVDLRRPGDYPIILGETLKSGDKSPNSLINIRYNWQPKSGFASRNSRLTESGNGYQLSVKDVDSEEEPYQYTANSRPQSSPRENSRTPSSLALIFDKSKSAFVLESISTSIDMNLKAGPGHPVKSARSMPQLPSAKDAPAEASPTNGNTKSNSTPDDDPGPGDSANPFDFRHFIAEARENLEKTSQQQAGNRTPMSMSGISTPVPPGAGRFTATTPQMPPKKSTSLPKSTGTAAQKRGLGHSRTTSSATATKRNPPTNSSKIKSQERIVDSSSSGSENETIAVVRRHQTSAKPEPTKTKASRSSAAPAPSKSHGRNLSANIGSSPHIIINDDEGGLEIDMGSPPPEDKWKNRRNRINPEMFDRSHTGTPIGGAGRGLGLGSGTGFGAKSNDRDNDVIMKDVNHRKDDIDDNEEEENDDDEDNDVDEFDLGSPRDTRMSVPHGGNVSRTEDQAAAAADDDEELDEEALLAAELEAALDEEDDEFSASADAGAVGLGIRAPHQHLMDDEDESEVSEEE</sequence>
<feature type="compositionally biased region" description="Low complexity" evidence="1">
    <location>
        <begin position="314"/>
        <end position="324"/>
    </location>
</feature>
<feature type="domain" description="Transcription elongation factor Eaf N-terminal" evidence="2">
    <location>
        <begin position="23"/>
        <end position="129"/>
    </location>
</feature>
<feature type="compositionally biased region" description="Acidic residues" evidence="1">
    <location>
        <begin position="518"/>
        <end position="529"/>
    </location>
</feature>
<dbReference type="STRING" id="212818.A0A0D2A6Y9"/>
<proteinExistence type="predicted"/>
<keyword evidence="4" id="KW-1185">Reference proteome</keyword>
<dbReference type="EMBL" id="KN847521">
    <property type="protein sequence ID" value="KIV94798.1"/>
    <property type="molecule type" value="Genomic_DNA"/>
</dbReference>
<feature type="compositionally biased region" description="Acidic residues" evidence="1">
    <location>
        <begin position="421"/>
        <end position="441"/>
    </location>
</feature>
<dbReference type="VEuPathDB" id="FungiDB:PV10_02530"/>
<feature type="compositionally biased region" description="Basic and acidic residues" evidence="1">
    <location>
        <begin position="182"/>
        <end position="195"/>
    </location>
</feature>
<feature type="region of interest" description="Disordered" evidence="1">
    <location>
        <begin position="74"/>
        <end position="101"/>
    </location>
</feature>
<name>A0A0D2A6Y9_EXOME</name>
<accession>A0A0D2A6Y9</accession>
<gene>
    <name evidence="3" type="ORF">PV10_02530</name>
</gene>
<evidence type="ECO:0000256" key="1">
    <source>
        <dbReference type="SAM" id="MobiDB-lite"/>
    </source>
</evidence>
<feature type="region of interest" description="Disordered" evidence="1">
    <location>
        <begin position="126"/>
        <end position="529"/>
    </location>
</feature>
<dbReference type="AlphaFoldDB" id="A0A0D2A6Y9"/>
<evidence type="ECO:0000313" key="3">
    <source>
        <dbReference type="EMBL" id="KIV94798.1"/>
    </source>
</evidence>
<feature type="compositionally biased region" description="Polar residues" evidence="1">
    <location>
        <begin position="283"/>
        <end position="292"/>
    </location>
</feature>
<dbReference type="OMA" id="TDLTYVY"/>
<dbReference type="GeneID" id="27320375"/>
<organism evidence="3 4">
    <name type="scientific">Exophiala mesophila</name>
    <name type="common">Black yeast-like fungus</name>
    <dbReference type="NCBI Taxonomy" id="212818"/>
    <lineage>
        <taxon>Eukaryota</taxon>
        <taxon>Fungi</taxon>
        <taxon>Dikarya</taxon>
        <taxon>Ascomycota</taxon>
        <taxon>Pezizomycotina</taxon>
        <taxon>Eurotiomycetes</taxon>
        <taxon>Chaetothyriomycetidae</taxon>
        <taxon>Chaetothyriales</taxon>
        <taxon>Herpotrichiellaceae</taxon>
        <taxon>Exophiala</taxon>
    </lineage>
</organism>
<feature type="compositionally biased region" description="Polar residues" evidence="1">
    <location>
        <begin position="156"/>
        <end position="167"/>
    </location>
</feature>
<protein>
    <recommendedName>
        <fullName evidence="2">Transcription elongation factor Eaf N-terminal domain-containing protein</fullName>
    </recommendedName>
</protein>
<feature type="compositionally biased region" description="Acidic residues" evidence="1">
    <location>
        <begin position="469"/>
        <end position="479"/>
    </location>
</feature>
<feature type="compositionally biased region" description="Basic and acidic residues" evidence="1">
    <location>
        <begin position="402"/>
        <end position="420"/>
    </location>
</feature>
<dbReference type="OrthoDB" id="125903at2759"/>
<feature type="compositionally biased region" description="Acidic residues" evidence="1">
    <location>
        <begin position="487"/>
        <end position="496"/>
    </location>
</feature>
<feature type="compositionally biased region" description="Polar residues" evidence="1">
    <location>
        <begin position="265"/>
        <end position="275"/>
    </location>
</feature>
<feature type="compositionally biased region" description="Polar residues" evidence="1">
    <location>
        <begin position="225"/>
        <end position="246"/>
    </location>
</feature>
<evidence type="ECO:0000313" key="4">
    <source>
        <dbReference type="Proteomes" id="UP000054302"/>
    </source>
</evidence>